<dbReference type="RefSeq" id="WP_187464726.1">
    <property type="nucleotide sequence ID" value="NZ_JACSIT010000029.1"/>
</dbReference>
<dbReference type="SMART" id="SM00850">
    <property type="entry name" value="LytTR"/>
    <property type="match status" value="1"/>
</dbReference>
<feature type="domain" description="Response regulatory" evidence="2">
    <location>
        <begin position="9"/>
        <end position="123"/>
    </location>
</feature>
<dbReference type="InterPro" id="IPR001789">
    <property type="entry name" value="Sig_transdc_resp-reg_receiver"/>
</dbReference>
<sequence length="259" mass="29528">MVPSIYQTEILVCEPNLSFRDLLLVLLTKMGVRKVVAASNVAEAESNFRQHPPHVCILDADVAESFEFATKIRQNGLLTPLIFLGSSVNREAKRKKVSAIKNTNFLDDDLSSSRLTDALNYALLQLENSLLNQKIAIDHSSARVGPIAAQGLQGEQHVFFKIGDAFRAMNIEKISFFFADNKLTYARVEKRNYPTNVQLKTLEEKLFPQFLRCHKKYLINVMHIESISTKDDKIKINEEQLPIGYSYRKPFLDQLNLLR</sequence>
<keyword evidence="1" id="KW-0597">Phosphoprotein</keyword>
<gene>
    <name evidence="4" type="ORF">H9S92_00255</name>
</gene>
<feature type="domain" description="HTH LytTR-type" evidence="3">
    <location>
        <begin position="160"/>
        <end position="257"/>
    </location>
</feature>
<dbReference type="InterPro" id="IPR046947">
    <property type="entry name" value="LytR-like"/>
</dbReference>
<dbReference type="Gene3D" id="3.40.50.2300">
    <property type="match status" value="1"/>
</dbReference>
<dbReference type="Proteomes" id="UP000650081">
    <property type="component" value="Unassembled WGS sequence"/>
</dbReference>
<evidence type="ECO:0000313" key="5">
    <source>
        <dbReference type="Proteomes" id="UP000650081"/>
    </source>
</evidence>
<dbReference type="AlphaFoldDB" id="A0A923PEH9"/>
<accession>A0A923PEH9</accession>
<dbReference type="InterPro" id="IPR007492">
    <property type="entry name" value="LytTR_DNA-bd_dom"/>
</dbReference>
<evidence type="ECO:0000259" key="3">
    <source>
        <dbReference type="PROSITE" id="PS50930"/>
    </source>
</evidence>
<evidence type="ECO:0000259" key="2">
    <source>
        <dbReference type="PROSITE" id="PS50110"/>
    </source>
</evidence>
<keyword evidence="5" id="KW-1185">Reference proteome</keyword>
<feature type="modified residue" description="4-aspartylphosphate" evidence="1">
    <location>
        <position position="59"/>
    </location>
</feature>
<dbReference type="PROSITE" id="PS50110">
    <property type="entry name" value="RESPONSE_REGULATORY"/>
    <property type="match status" value="1"/>
</dbReference>
<dbReference type="GO" id="GO:0003677">
    <property type="term" value="F:DNA binding"/>
    <property type="evidence" value="ECO:0007669"/>
    <property type="project" value="InterPro"/>
</dbReference>
<protein>
    <submittedName>
        <fullName evidence="4">Response regulator transcription factor</fullName>
    </submittedName>
</protein>
<dbReference type="GO" id="GO:0000156">
    <property type="term" value="F:phosphorelay response regulator activity"/>
    <property type="evidence" value="ECO:0007669"/>
    <property type="project" value="InterPro"/>
</dbReference>
<dbReference type="Pfam" id="PF04397">
    <property type="entry name" value="LytTR"/>
    <property type="match status" value="1"/>
</dbReference>
<organism evidence="4 5">
    <name type="scientific">Neolewinella lacunae</name>
    <dbReference type="NCBI Taxonomy" id="1517758"/>
    <lineage>
        <taxon>Bacteria</taxon>
        <taxon>Pseudomonadati</taxon>
        <taxon>Bacteroidota</taxon>
        <taxon>Saprospiria</taxon>
        <taxon>Saprospirales</taxon>
        <taxon>Lewinellaceae</taxon>
        <taxon>Neolewinella</taxon>
    </lineage>
</organism>
<proteinExistence type="predicted"/>
<dbReference type="CDD" id="cd00156">
    <property type="entry name" value="REC"/>
    <property type="match status" value="1"/>
</dbReference>
<evidence type="ECO:0000313" key="4">
    <source>
        <dbReference type="EMBL" id="MBC6992582.1"/>
    </source>
</evidence>
<dbReference type="SUPFAM" id="SSF52172">
    <property type="entry name" value="CheY-like"/>
    <property type="match status" value="1"/>
</dbReference>
<dbReference type="EMBL" id="JACSIT010000029">
    <property type="protein sequence ID" value="MBC6992582.1"/>
    <property type="molecule type" value="Genomic_DNA"/>
</dbReference>
<name>A0A923PEH9_9BACT</name>
<comment type="caution">
    <text evidence="4">The sequence shown here is derived from an EMBL/GenBank/DDBJ whole genome shotgun (WGS) entry which is preliminary data.</text>
</comment>
<dbReference type="PROSITE" id="PS50930">
    <property type="entry name" value="HTH_LYTTR"/>
    <property type="match status" value="1"/>
</dbReference>
<reference evidence="4" key="1">
    <citation type="submission" date="2020-08" db="EMBL/GenBank/DDBJ databases">
        <title>Lewinella bacteria from marine environments.</title>
        <authorList>
            <person name="Zhong Y."/>
        </authorList>
    </citation>
    <scope>NUCLEOTIDE SEQUENCE</scope>
    <source>
        <strain evidence="4">KCTC 42187</strain>
    </source>
</reference>
<dbReference type="InterPro" id="IPR011006">
    <property type="entry name" value="CheY-like_superfamily"/>
</dbReference>
<dbReference type="PANTHER" id="PTHR37299">
    <property type="entry name" value="TRANSCRIPTIONAL REGULATOR-RELATED"/>
    <property type="match status" value="1"/>
</dbReference>
<evidence type="ECO:0000256" key="1">
    <source>
        <dbReference type="PROSITE-ProRule" id="PRU00169"/>
    </source>
</evidence>
<dbReference type="Gene3D" id="2.40.50.1020">
    <property type="entry name" value="LytTr DNA-binding domain"/>
    <property type="match status" value="1"/>
</dbReference>
<dbReference type="PANTHER" id="PTHR37299:SF1">
    <property type="entry name" value="STAGE 0 SPORULATION PROTEIN A HOMOLOG"/>
    <property type="match status" value="1"/>
</dbReference>